<feature type="compositionally biased region" description="Low complexity" evidence="1">
    <location>
        <begin position="199"/>
        <end position="220"/>
    </location>
</feature>
<evidence type="ECO:0000313" key="3">
    <source>
        <dbReference type="Proteomes" id="UP000305067"/>
    </source>
</evidence>
<organism evidence="2 3">
    <name type="scientific">Pterulicium gracile</name>
    <dbReference type="NCBI Taxonomy" id="1884261"/>
    <lineage>
        <taxon>Eukaryota</taxon>
        <taxon>Fungi</taxon>
        <taxon>Dikarya</taxon>
        <taxon>Basidiomycota</taxon>
        <taxon>Agaricomycotina</taxon>
        <taxon>Agaricomycetes</taxon>
        <taxon>Agaricomycetidae</taxon>
        <taxon>Agaricales</taxon>
        <taxon>Pleurotineae</taxon>
        <taxon>Pterulaceae</taxon>
        <taxon>Pterulicium</taxon>
    </lineage>
</organism>
<feature type="compositionally biased region" description="Polar residues" evidence="1">
    <location>
        <begin position="369"/>
        <end position="381"/>
    </location>
</feature>
<gene>
    <name evidence="2" type="ORF">BDV98DRAFT_119269</name>
</gene>
<feature type="region of interest" description="Disordered" evidence="1">
    <location>
        <begin position="301"/>
        <end position="465"/>
    </location>
</feature>
<feature type="compositionally biased region" description="Polar residues" evidence="1">
    <location>
        <begin position="37"/>
        <end position="46"/>
    </location>
</feature>
<feature type="compositionally biased region" description="Low complexity" evidence="1">
    <location>
        <begin position="314"/>
        <end position="338"/>
    </location>
</feature>
<accession>A0A5C3QEX9</accession>
<dbReference type="STRING" id="1884261.A0A5C3QEX9"/>
<evidence type="ECO:0000313" key="2">
    <source>
        <dbReference type="EMBL" id="TFL00087.1"/>
    </source>
</evidence>
<feature type="region of interest" description="Disordered" evidence="1">
    <location>
        <begin position="495"/>
        <end position="529"/>
    </location>
</feature>
<dbReference type="AlphaFoldDB" id="A0A5C3QEX9"/>
<feature type="compositionally biased region" description="Pro residues" evidence="1">
    <location>
        <begin position="51"/>
        <end position="78"/>
    </location>
</feature>
<feature type="compositionally biased region" description="Polar residues" evidence="1">
    <location>
        <begin position="452"/>
        <end position="465"/>
    </location>
</feature>
<sequence>MEPEPRRSLAIDVPFIIESFPAPPTHIPPSPSPAGILSTSTSSNTFAFPFPSTPQPRLTIPPPSRPPSDPLPPVPGPSPITDHDSLVLLGSRHGSKYNMDRISIISSRGSRDSFYSAREGPYTGSPLDAVGESPFFAPRPASERVRVKDAAIHEERYDDEDTNSAYEGIMVDYVHPLRSKPLPHPSEGDEEDHTISSIPLISSSSSSSDDPANDSISSISMDDLPHSDEEEDQIFSLPVSTRDSHFAGPANRDSEMILPGMGGAGIGMNGGTAGVDKAMQVHREIRAARSRSTAHKMALLSRTNSVERGGGSPSPGLHSSSPGIHSSSPGIHSSPSLPTTNFPGISAFPNDGLTPPPLSSPHATHFPASPSTSAPGPNLNTSARSANSNSSKPLPSSSSADRSISPDIHTMLSTTPRPRMRPRRSASEAGAFGGSPSGSGGSYGTGNGKTARWSTPSKSGYLSRNTSLASTNAGRWEGEDEGFLDEFGVIGGRGGEIGDDMGRGGDAYRDGLGGGDEEGGSGSDSDLDLRTPYSHILVKDGVLSSSSKVFPGNGNGKTLGNRPPSLESFRSRFHPPFAGFIFGLTPFVPPYSGSAQ</sequence>
<proteinExistence type="predicted"/>
<evidence type="ECO:0000256" key="1">
    <source>
        <dbReference type="SAM" id="MobiDB-lite"/>
    </source>
</evidence>
<feature type="compositionally biased region" description="Gly residues" evidence="1">
    <location>
        <begin position="431"/>
        <end position="447"/>
    </location>
</feature>
<dbReference type="Proteomes" id="UP000305067">
    <property type="component" value="Unassembled WGS sequence"/>
</dbReference>
<feature type="region of interest" description="Disordered" evidence="1">
    <location>
        <begin position="547"/>
        <end position="567"/>
    </location>
</feature>
<name>A0A5C3QEX9_9AGAR</name>
<feature type="compositionally biased region" description="Pro residues" evidence="1">
    <location>
        <begin position="21"/>
        <end position="32"/>
    </location>
</feature>
<keyword evidence="3" id="KW-1185">Reference proteome</keyword>
<dbReference type="EMBL" id="ML178830">
    <property type="protein sequence ID" value="TFL00087.1"/>
    <property type="molecule type" value="Genomic_DNA"/>
</dbReference>
<protein>
    <submittedName>
        <fullName evidence="2">Uncharacterized protein</fullName>
    </submittedName>
</protein>
<feature type="region of interest" description="Disordered" evidence="1">
    <location>
        <begin position="21"/>
        <end position="84"/>
    </location>
</feature>
<feature type="region of interest" description="Disordered" evidence="1">
    <location>
        <begin position="199"/>
        <end position="258"/>
    </location>
</feature>
<feature type="compositionally biased region" description="Low complexity" evidence="1">
    <location>
        <begin position="382"/>
        <end position="408"/>
    </location>
</feature>
<feature type="compositionally biased region" description="Basic and acidic residues" evidence="1">
    <location>
        <begin position="500"/>
        <end position="509"/>
    </location>
</feature>
<reference evidence="2 3" key="1">
    <citation type="journal article" date="2019" name="Nat. Ecol. Evol.">
        <title>Megaphylogeny resolves global patterns of mushroom evolution.</title>
        <authorList>
            <person name="Varga T."/>
            <person name="Krizsan K."/>
            <person name="Foldi C."/>
            <person name="Dima B."/>
            <person name="Sanchez-Garcia M."/>
            <person name="Sanchez-Ramirez S."/>
            <person name="Szollosi G.J."/>
            <person name="Szarkandi J.G."/>
            <person name="Papp V."/>
            <person name="Albert L."/>
            <person name="Andreopoulos W."/>
            <person name="Angelini C."/>
            <person name="Antonin V."/>
            <person name="Barry K.W."/>
            <person name="Bougher N.L."/>
            <person name="Buchanan P."/>
            <person name="Buyck B."/>
            <person name="Bense V."/>
            <person name="Catcheside P."/>
            <person name="Chovatia M."/>
            <person name="Cooper J."/>
            <person name="Damon W."/>
            <person name="Desjardin D."/>
            <person name="Finy P."/>
            <person name="Geml J."/>
            <person name="Haridas S."/>
            <person name="Hughes K."/>
            <person name="Justo A."/>
            <person name="Karasinski D."/>
            <person name="Kautmanova I."/>
            <person name="Kiss B."/>
            <person name="Kocsube S."/>
            <person name="Kotiranta H."/>
            <person name="LaButti K.M."/>
            <person name="Lechner B.E."/>
            <person name="Liimatainen K."/>
            <person name="Lipzen A."/>
            <person name="Lukacs Z."/>
            <person name="Mihaltcheva S."/>
            <person name="Morgado L.N."/>
            <person name="Niskanen T."/>
            <person name="Noordeloos M.E."/>
            <person name="Ohm R.A."/>
            <person name="Ortiz-Santana B."/>
            <person name="Ovrebo C."/>
            <person name="Racz N."/>
            <person name="Riley R."/>
            <person name="Savchenko A."/>
            <person name="Shiryaev A."/>
            <person name="Soop K."/>
            <person name="Spirin V."/>
            <person name="Szebenyi C."/>
            <person name="Tomsovsky M."/>
            <person name="Tulloss R.E."/>
            <person name="Uehling J."/>
            <person name="Grigoriev I.V."/>
            <person name="Vagvolgyi C."/>
            <person name="Papp T."/>
            <person name="Martin F.M."/>
            <person name="Miettinen O."/>
            <person name="Hibbett D.S."/>
            <person name="Nagy L.G."/>
        </authorList>
    </citation>
    <scope>NUCLEOTIDE SEQUENCE [LARGE SCALE GENOMIC DNA]</scope>
    <source>
        <strain evidence="2 3">CBS 309.79</strain>
    </source>
</reference>